<sequence>MPLHATNSGTHQPPIGRLLMERGGIGPAQLRRALGESALTGASLMDTAQRIGAISPVQRLDMLTRYTGATVFSLDRSTPDAGLMQRLGQDFCLQNCVLPWGHMGPATWVATSQPDTFDALRPTLEARLGPIIMALCSEQDIHNFIAATCAEDMAQQAETWVPDDESCRDLNRWTPARAAIGAGLGLCAVGLLALAPQVFFLGVLALATISLLAAQVAKVAAWVNVLRMQRRPAMNLPMPDRYPLVSILVPLFREGDIASALVNRLSRLTYPKSRLDVALVLEAGDDQTRGVLAGCELPQWMRVIEVPGGSIQTKPRAMNYAIRYCRGDIIGIYDAEDAPAPDQLHKVVGTFQRAPPQVACVQAILDFYNSKANWLSRCFAVEYATWFRVMLPGYARLGFAIPLGGTSVFFRREALMKVRGWDAHNVTEDADLGLRLARHGYKTALVPSVTREEANNRAWPWVKQRSRWLKGYMVTYLVHMRRPLQLWSDLGATGFAGVQIMFLAALLQFLLAPALWSFWLISLSGLLPVTGLTSGHVTQIGWLFLSTEAFCVLIGLTAVALSPHRQLFPWVPTMMLYFPLGVLAAYKALYELVVKPFYWDKTSHGHSAPDGDLDPQA</sequence>
<dbReference type="SUPFAM" id="SSF53448">
    <property type="entry name" value="Nucleotide-diphospho-sugar transferases"/>
    <property type="match status" value="1"/>
</dbReference>
<keyword evidence="6 7" id="KW-0472">Membrane</keyword>
<evidence type="ECO:0000313" key="9">
    <source>
        <dbReference type="EMBL" id="SPF78467.1"/>
    </source>
</evidence>
<organism evidence="9 10">
    <name type="scientific">Pseudoprimorskyibacter insulae</name>
    <dbReference type="NCBI Taxonomy" id="1695997"/>
    <lineage>
        <taxon>Bacteria</taxon>
        <taxon>Pseudomonadati</taxon>
        <taxon>Pseudomonadota</taxon>
        <taxon>Alphaproteobacteria</taxon>
        <taxon>Rhodobacterales</taxon>
        <taxon>Paracoccaceae</taxon>
        <taxon>Pseudoprimorskyibacter</taxon>
    </lineage>
</organism>
<dbReference type="Proteomes" id="UP000244904">
    <property type="component" value="Unassembled WGS sequence"/>
</dbReference>
<dbReference type="InterPro" id="IPR007831">
    <property type="entry name" value="T2SS_GspE_N"/>
</dbReference>
<dbReference type="Gene3D" id="3.90.550.10">
    <property type="entry name" value="Spore Coat Polysaccharide Biosynthesis Protein SpsA, Chain A"/>
    <property type="match status" value="1"/>
</dbReference>
<comment type="subcellular location">
    <subcellularLocation>
        <location evidence="1">Membrane</location>
        <topology evidence="1">Multi-pass membrane protein</topology>
    </subcellularLocation>
</comment>
<feature type="transmembrane region" description="Helical" evidence="7">
    <location>
        <begin position="516"/>
        <end position="533"/>
    </location>
</feature>
<dbReference type="InterPro" id="IPR029044">
    <property type="entry name" value="Nucleotide-diphossugar_trans"/>
</dbReference>
<keyword evidence="3 9" id="KW-0808">Transferase</keyword>
<evidence type="ECO:0000256" key="2">
    <source>
        <dbReference type="ARBA" id="ARBA00022676"/>
    </source>
</evidence>
<dbReference type="EC" id="2.4.1.336" evidence="9"/>
<keyword evidence="4 7" id="KW-0812">Transmembrane</keyword>
<feature type="domain" description="Type II secretion system protein GspE N-terminal" evidence="8">
    <location>
        <begin position="71"/>
        <end position="151"/>
    </location>
</feature>
<dbReference type="PANTHER" id="PTHR43867">
    <property type="entry name" value="CELLULOSE SYNTHASE CATALYTIC SUBUNIT A [UDP-FORMING]"/>
    <property type="match status" value="1"/>
</dbReference>
<dbReference type="InterPro" id="IPR050321">
    <property type="entry name" value="Glycosyltr_2/OpgH_subfam"/>
</dbReference>
<dbReference type="PANTHER" id="PTHR43867:SF2">
    <property type="entry name" value="CELLULOSE SYNTHASE CATALYTIC SUBUNIT A [UDP-FORMING]"/>
    <property type="match status" value="1"/>
</dbReference>
<feature type="transmembrane region" description="Helical" evidence="7">
    <location>
        <begin position="567"/>
        <end position="586"/>
    </location>
</feature>
<feature type="transmembrane region" description="Helical" evidence="7">
    <location>
        <begin position="490"/>
        <end position="510"/>
    </location>
</feature>
<dbReference type="SUPFAM" id="SSF160246">
    <property type="entry name" value="EspE N-terminal domain-like"/>
    <property type="match status" value="1"/>
</dbReference>
<dbReference type="RefSeq" id="WP_245897770.1">
    <property type="nucleotide sequence ID" value="NZ_OMOJ01000001.1"/>
</dbReference>
<dbReference type="AlphaFoldDB" id="A0A2R8ARF5"/>
<evidence type="ECO:0000256" key="3">
    <source>
        <dbReference type="ARBA" id="ARBA00022679"/>
    </source>
</evidence>
<proteinExistence type="predicted"/>
<dbReference type="Pfam" id="PF13641">
    <property type="entry name" value="Glyco_tranf_2_3"/>
    <property type="match status" value="1"/>
</dbReference>
<protein>
    <submittedName>
        <fullName evidence="9">Beta-monoglucosyldiacylglycerol synthase</fullName>
        <ecNumber evidence="9">2.4.1.336</ecNumber>
    </submittedName>
</protein>
<dbReference type="GO" id="GO:0016757">
    <property type="term" value="F:glycosyltransferase activity"/>
    <property type="evidence" value="ECO:0007669"/>
    <property type="project" value="UniProtKB-KW"/>
</dbReference>
<keyword evidence="5 7" id="KW-1133">Transmembrane helix</keyword>
<feature type="transmembrane region" description="Helical" evidence="7">
    <location>
        <begin position="201"/>
        <end position="226"/>
    </location>
</feature>
<feature type="transmembrane region" description="Helical" evidence="7">
    <location>
        <begin position="540"/>
        <end position="561"/>
    </location>
</feature>
<accession>A0A2R8ARF5</accession>
<evidence type="ECO:0000256" key="5">
    <source>
        <dbReference type="ARBA" id="ARBA00022989"/>
    </source>
</evidence>
<dbReference type="EMBL" id="OMOJ01000001">
    <property type="protein sequence ID" value="SPF78467.1"/>
    <property type="molecule type" value="Genomic_DNA"/>
</dbReference>
<gene>
    <name evidence="9" type="ORF">PRI8871_01070</name>
</gene>
<reference evidence="10" key="1">
    <citation type="submission" date="2018-03" db="EMBL/GenBank/DDBJ databases">
        <authorList>
            <person name="Rodrigo-Torres L."/>
            <person name="Arahal R. D."/>
            <person name="Lucena T."/>
        </authorList>
    </citation>
    <scope>NUCLEOTIDE SEQUENCE [LARGE SCALE GENOMIC DNA]</scope>
    <source>
        <strain evidence="10">CECT 8871</strain>
    </source>
</reference>
<dbReference type="Pfam" id="PF05157">
    <property type="entry name" value="MshEN"/>
    <property type="match status" value="1"/>
</dbReference>
<evidence type="ECO:0000259" key="8">
    <source>
        <dbReference type="Pfam" id="PF05157"/>
    </source>
</evidence>
<evidence type="ECO:0000256" key="4">
    <source>
        <dbReference type="ARBA" id="ARBA00022692"/>
    </source>
</evidence>
<keyword evidence="10" id="KW-1185">Reference proteome</keyword>
<feature type="transmembrane region" description="Helical" evidence="7">
    <location>
        <begin position="178"/>
        <end position="195"/>
    </location>
</feature>
<name>A0A2R8ARF5_9RHOB</name>
<keyword evidence="2 9" id="KW-0328">Glycosyltransferase</keyword>
<evidence type="ECO:0000256" key="7">
    <source>
        <dbReference type="SAM" id="Phobius"/>
    </source>
</evidence>
<evidence type="ECO:0000256" key="6">
    <source>
        <dbReference type="ARBA" id="ARBA00023136"/>
    </source>
</evidence>
<dbReference type="InterPro" id="IPR037257">
    <property type="entry name" value="T2SS_E_N_sf"/>
</dbReference>
<evidence type="ECO:0000313" key="10">
    <source>
        <dbReference type="Proteomes" id="UP000244904"/>
    </source>
</evidence>
<evidence type="ECO:0000256" key="1">
    <source>
        <dbReference type="ARBA" id="ARBA00004141"/>
    </source>
</evidence>
<dbReference type="GO" id="GO:0016020">
    <property type="term" value="C:membrane"/>
    <property type="evidence" value="ECO:0007669"/>
    <property type="project" value="UniProtKB-SubCell"/>
</dbReference>